<gene>
    <name evidence="1" type="ORF">HPB50_001552</name>
</gene>
<dbReference type="EMBL" id="CM023487">
    <property type="protein sequence ID" value="KAH6925193.1"/>
    <property type="molecule type" value="Genomic_DNA"/>
</dbReference>
<reference evidence="1" key="1">
    <citation type="submission" date="2020-05" db="EMBL/GenBank/DDBJ databases">
        <title>Large-scale comparative analyses of tick genomes elucidate their genetic diversity and vector capacities.</title>
        <authorList>
            <person name="Jia N."/>
            <person name="Wang J."/>
            <person name="Shi W."/>
            <person name="Du L."/>
            <person name="Sun Y."/>
            <person name="Zhan W."/>
            <person name="Jiang J."/>
            <person name="Wang Q."/>
            <person name="Zhang B."/>
            <person name="Ji P."/>
            <person name="Sakyi L.B."/>
            <person name="Cui X."/>
            <person name="Yuan T."/>
            <person name="Jiang B."/>
            <person name="Yang W."/>
            <person name="Lam T.T.-Y."/>
            <person name="Chang Q."/>
            <person name="Ding S."/>
            <person name="Wang X."/>
            <person name="Zhu J."/>
            <person name="Ruan X."/>
            <person name="Zhao L."/>
            <person name="Wei J."/>
            <person name="Que T."/>
            <person name="Du C."/>
            <person name="Cheng J."/>
            <person name="Dai P."/>
            <person name="Han X."/>
            <person name="Huang E."/>
            <person name="Gao Y."/>
            <person name="Liu J."/>
            <person name="Shao H."/>
            <person name="Ye R."/>
            <person name="Li L."/>
            <person name="Wei W."/>
            <person name="Wang X."/>
            <person name="Wang C."/>
            <person name="Yang T."/>
            <person name="Huo Q."/>
            <person name="Li W."/>
            <person name="Guo W."/>
            <person name="Chen H."/>
            <person name="Zhou L."/>
            <person name="Ni X."/>
            <person name="Tian J."/>
            <person name="Zhou Y."/>
            <person name="Sheng Y."/>
            <person name="Liu T."/>
            <person name="Pan Y."/>
            <person name="Xia L."/>
            <person name="Li J."/>
            <person name="Zhao F."/>
            <person name="Cao W."/>
        </authorList>
    </citation>
    <scope>NUCLEOTIDE SEQUENCE</scope>
    <source>
        <strain evidence="1">Hyas-2018</strain>
    </source>
</reference>
<accession>A0ACB7RRV4</accession>
<sequence length="215" mass="24746">MFIFATTQFGIMLNDLDDPTLLLEKIEHHRYLVGNVNNFLIAATLTTTLTMTWHMLNFAKNPDTVQARVQREIEEVVGQERLPTWEDRKKMPYTLACVWEMDRWKTVTPLGVARECAEDIVADSVFIPKGSIVLPNIWAVHNDPSLWKDPGKCRRDCPGQTFAAMEIFLLVTFLLQKYRILPERPSEIDLDSPDFALSHATKVKLRFLPRKSAKC</sequence>
<keyword evidence="2" id="KW-1185">Reference proteome</keyword>
<evidence type="ECO:0000313" key="2">
    <source>
        <dbReference type="Proteomes" id="UP000821845"/>
    </source>
</evidence>
<name>A0ACB7RRV4_HYAAI</name>
<organism evidence="1 2">
    <name type="scientific">Hyalomma asiaticum</name>
    <name type="common">Tick</name>
    <dbReference type="NCBI Taxonomy" id="266040"/>
    <lineage>
        <taxon>Eukaryota</taxon>
        <taxon>Metazoa</taxon>
        <taxon>Ecdysozoa</taxon>
        <taxon>Arthropoda</taxon>
        <taxon>Chelicerata</taxon>
        <taxon>Arachnida</taxon>
        <taxon>Acari</taxon>
        <taxon>Parasitiformes</taxon>
        <taxon>Ixodida</taxon>
        <taxon>Ixodoidea</taxon>
        <taxon>Ixodidae</taxon>
        <taxon>Hyalomminae</taxon>
        <taxon>Hyalomma</taxon>
    </lineage>
</organism>
<evidence type="ECO:0000313" key="1">
    <source>
        <dbReference type="EMBL" id="KAH6925193.1"/>
    </source>
</evidence>
<dbReference type="Proteomes" id="UP000821845">
    <property type="component" value="Chromosome 7"/>
</dbReference>
<proteinExistence type="predicted"/>
<comment type="caution">
    <text evidence="1">The sequence shown here is derived from an EMBL/GenBank/DDBJ whole genome shotgun (WGS) entry which is preliminary data.</text>
</comment>
<protein>
    <submittedName>
        <fullName evidence="1">Uncharacterized protein</fullName>
    </submittedName>
</protein>